<organism evidence="1">
    <name type="scientific">Oryza glumipatula</name>
    <dbReference type="NCBI Taxonomy" id="40148"/>
    <lineage>
        <taxon>Eukaryota</taxon>
        <taxon>Viridiplantae</taxon>
        <taxon>Streptophyta</taxon>
        <taxon>Embryophyta</taxon>
        <taxon>Tracheophyta</taxon>
        <taxon>Spermatophyta</taxon>
        <taxon>Magnoliopsida</taxon>
        <taxon>Liliopsida</taxon>
        <taxon>Poales</taxon>
        <taxon>Poaceae</taxon>
        <taxon>BOP clade</taxon>
        <taxon>Oryzoideae</taxon>
        <taxon>Oryzeae</taxon>
        <taxon>Oryzinae</taxon>
        <taxon>Oryza</taxon>
    </lineage>
</organism>
<evidence type="ECO:0000313" key="1">
    <source>
        <dbReference type="EnsemblPlants" id="OGLUM01G38740.1"/>
    </source>
</evidence>
<dbReference type="Gramene" id="OGLUM01G38740.1">
    <property type="protein sequence ID" value="OGLUM01G38740.1"/>
    <property type="gene ID" value="OGLUM01G38740"/>
</dbReference>
<accession>A0A0D9YGB9</accession>
<dbReference type="Proteomes" id="UP000026961">
    <property type="component" value="Chromosome 1"/>
</dbReference>
<reference evidence="1" key="1">
    <citation type="submission" date="2013-08" db="EMBL/GenBank/DDBJ databases">
        <title>Oryza genome evolution.</title>
        <authorList>
            <person name="Wing R.A."/>
            <person name="Panaud O."/>
            <person name="Oliveira A.C."/>
        </authorList>
    </citation>
    <scope>NUCLEOTIDE SEQUENCE</scope>
</reference>
<reference evidence="1" key="3">
    <citation type="submission" date="2018-05" db="EMBL/GenBank/DDBJ databases">
        <title>OgluRS3 (Oryza glumaepatula Reference Sequence Version 3).</title>
        <authorList>
            <person name="Zhang J."/>
            <person name="Kudrna D."/>
            <person name="Lee S."/>
            <person name="Talag J."/>
            <person name="Welchert J."/>
            <person name="Wing R.A."/>
        </authorList>
    </citation>
    <scope>NUCLEOTIDE SEQUENCE [LARGE SCALE GENOMIC DNA]</scope>
</reference>
<proteinExistence type="predicted"/>
<protein>
    <submittedName>
        <fullName evidence="1">Uncharacterized protein</fullName>
    </submittedName>
</protein>
<dbReference type="EnsemblPlants" id="OGLUM01G38740.1">
    <property type="protein sequence ID" value="OGLUM01G38740.1"/>
    <property type="gene ID" value="OGLUM01G38740"/>
</dbReference>
<reference evidence="1" key="2">
    <citation type="submission" date="2015-04" db="UniProtKB">
        <authorList>
            <consortium name="EnsemblPlants"/>
        </authorList>
    </citation>
    <scope>IDENTIFICATION</scope>
</reference>
<dbReference type="HOGENOM" id="CLU_2201053_0_0_1"/>
<sequence>MGAVRFCWLIDDGGAAPVDRMRREFGLDGRHDGMDRSRIGARHEKRWLLCAEDRLYLRPWTWYGRVLALKESKYVEARWLVKWSSRMALASLRANRKCLATPCTISHG</sequence>
<dbReference type="AlphaFoldDB" id="A0A0D9YGB9"/>
<keyword evidence="2" id="KW-1185">Reference proteome</keyword>
<evidence type="ECO:0000313" key="2">
    <source>
        <dbReference type="Proteomes" id="UP000026961"/>
    </source>
</evidence>
<name>A0A0D9YGB9_9ORYZ</name>